<evidence type="ECO:0000313" key="4">
    <source>
        <dbReference type="WBParaSite" id="HPBE_0001697401-mRNA-1"/>
    </source>
</evidence>
<proteinExistence type="predicted"/>
<keyword evidence="1" id="KW-0812">Transmembrane</keyword>
<accession>A0A183G5Q3</accession>
<keyword evidence="1" id="KW-1133">Transmembrane helix</keyword>
<dbReference type="PANTHER" id="PTHR23516">
    <property type="entry name" value="SAM (S-ADENOSYL METHIONINE) TRANSPORTER"/>
    <property type="match status" value="1"/>
</dbReference>
<dbReference type="InterPro" id="IPR008509">
    <property type="entry name" value="MOT2/MFSD5"/>
</dbReference>
<dbReference type="PANTHER" id="PTHR23516:SF23">
    <property type="entry name" value="MOLYBDATE-ANION TRANSPORTER"/>
    <property type="match status" value="1"/>
</dbReference>
<accession>A0A3P8BCV2</accession>
<dbReference type="Proteomes" id="UP000050761">
    <property type="component" value="Unassembled WGS sequence"/>
</dbReference>
<dbReference type="SUPFAM" id="SSF103473">
    <property type="entry name" value="MFS general substrate transporter"/>
    <property type="match status" value="1"/>
</dbReference>
<gene>
    <name evidence="2" type="ORF">HPBE_LOCUS16973</name>
</gene>
<organism evidence="3 4">
    <name type="scientific">Heligmosomoides polygyrus</name>
    <name type="common">Parasitic roundworm</name>
    <dbReference type="NCBI Taxonomy" id="6339"/>
    <lineage>
        <taxon>Eukaryota</taxon>
        <taxon>Metazoa</taxon>
        <taxon>Ecdysozoa</taxon>
        <taxon>Nematoda</taxon>
        <taxon>Chromadorea</taxon>
        <taxon>Rhabditida</taxon>
        <taxon>Rhabditina</taxon>
        <taxon>Rhabditomorpha</taxon>
        <taxon>Strongyloidea</taxon>
        <taxon>Heligmosomidae</taxon>
        <taxon>Heligmosomoides</taxon>
    </lineage>
</organism>
<dbReference type="WBParaSite" id="HPBE_0001697401-mRNA-1">
    <property type="protein sequence ID" value="HPBE_0001697401-mRNA-1"/>
    <property type="gene ID" value="HPBE_0001697401"/>
</dbReference>
<dbReference type="GO" id="GO:0015098">
    <property type="term" value="F:molybdate ion transmembrane transporter activity"/>
    <property type="evidence" value="ECO:0007669"/>
    <property type="project" value="InterPro"/>
</dbReference>
<dbReference type="GO" id="GO:0016020">
    <property type="term" value="C:membrane"/>
    <property type="evidence" value="ECO:0007669"/>
    <property type="project" value="InterPro"/>
</dbReference>
<protein>
    <submittedName>
        <fullName evidence="4">MFS domain-containing protein</fullName>
    </submittedName>
</protein>
<dbReference type="AlphaFoldDB" id="A0A183G5Q3"/>
<dbReference type="EMBL" id="UZAH01029721">
    <property type="protein sequence ID" value="VDP07578.1"/>
    <property type="molecule type" value="Genomic_DNA"/>
</dbReference>
<dbReference type="Pfam" id="PF05631">
    <property type="entry name" value="MFS_5"/>
    <property type="match status" value="1"/>
</dbReference>
<keyword evidence="1" id="KW-0472">Membrane</keyword>
<evidence type="ECO:0000313" key="2">
    <source>
        <dbReference type="EMBL" id="VDP07578.1"/>
    </source>
</evidence>
<dbReference type="Gene3D" id="1.20.1250.20">
    <property type="entry name" value="MFS general substrate transporter like domains"/>
    <property type="match status" value="1"/>
</dbReference>
<dbReference type="OrthoDB" id="263957at2759"/>
<feature type="transmembrane region" description="Helical" evidence="1">
    <location>
        <begin position="32"/>
        <end position="52"/>
    </location>
</feature>
<reference evidence="2 3" key="1">
    <citation type="submission" date="2018-11" db="EMBL/GenBank/DDBJ databases">
        <authorList>
            <consortium name="Pathogen Informatics"/>
        </authorList>
    </citation>
    <scope>NUCLEOTIDE SEQUENCE [LARGE SCALE GENOMIC DNA]</scope>
</reference>
<reference evidence="4" key="2">
    <citation type="submission" date="2019-09" db="UniProtKB">
        <authorList>
            <consortium name="WormBaseParasite"/>
        </authorList>
    </citation>
    <scope>IDENTIFICATION</scope>
</reference>
<name>A0A183G5Q3_HELPZ</name>
<evidence type="ECO:0000313" key="3">
    <source>
        <dbReference type="Proteomes" id="UP000050761"/>
    </source>
</evidence>
<dbReference type="InterPro" id="IPR036259">
    <property type="entry name" value="MFS_trans_sf"/>
</dbReference>
<keyword evidence="3" id="KW-1185">Reference proteome</keyword>
<evidence type="ECO:0000256" key="1">
    <source>
        <dbReference type="SAM" id="Phobius"/>
    </source>
</evidence>
<sequence length="131" mass="14606">MTFFPSAGDWLQGPHVYALYQSYGMTKHQIELLFIAGFGSSLLFGTVIGSFADKFGRRNNCLIYGVLYGCSCVTKHFASIEVLMVGRFLGGIATSILYSAFESWMVYEHNKVWEATEAYSMVFPLLLLDSG</sequence>